<proteinExistence type="predicted"/>
<keyword evidence="4" id="KW-1185">Reference proteome</keyword>
<evidence type="ECO:0000313" key="3">
    <source>
        <dbReference type="EMBL" id="KZS93906.1"/>
    </source>
</evidence>
<dbReference type="SUPFAM" id="SSF53335">
    <property type="entry name" value="S-adenosyl-L-methionine-dependent methyltransferases"/>
    <property type="match status" value="1"/>
</dbReference>
<dbReference type="PANTHER" id="PTHR47473">
    <property type="entry name" value="BTA1P"/>
    <property type="match status" value="1"/>
</dbReference>
<dbReference type="InterPro" id="IPR041698">
    <property type="entry name" value="Methyltransf_25"/>
</dbReference>
<reference evidence="3 4" key="1">
    <citation type="journal article" date="2016" name="Mol. Biol. Evol.">
        <title>Comparative Genomics of Early-Diverging Mushroom-Forming Fungi Provides Insights into the Origins of Lignocellulose Decay Capabilities.</title>
        <authorList>
            <person name="Nagy L.G."/>
            <person name="Riley R."/>
            <person name="Tritt A."/>
            <person name="Adam C."/>
            <person name="Daum C."/>
            <person name="Floudas D."/>
            <person name="Sun H."/>
            <person name="Yadav J.S."/>
            <person name="Pangilinan J."/>
            <person name="Larsson K.H."/>
            <person name="Matsuura K."/>
            <person name="Barry K."/>
            <person name="Labutti K."/>
            <person name="Kuo R."/>
            <person name="Ohm R.A."/>
            <person name="Bhattacharya S.S."/>
            <person name="Shirouzu T."/>
            <person name="Yoshinaga Y."/>
            <person name="Martin F.M."/>
            <person name="Grigoriev I.V."/>
            <person name="Hibbett D.S."/>
        </authorList>
    </citation>
    <scope>NUCLEOTIDE SEQUENCE [LARGE SCALE GENOMIC DNA]</scope>
    <source>
        <strain evidence="3 4">HHB9708</strain>
    </source>
</reference>
<feature type="transmembrane region" description="Helical" evidence="1">
    <location>
        <begin position="38"/>
        <end position="58"/>
    </location>
</feature>
<keyword evidence="1" id="KW-0472">Membrane</keyword>
<dbReference type="AlphaFoldDB" id="A0A164V812"/>
<dbReference type="PANTHER" id="PTHR47473:SF1">
    <property type="entry name" value="METHYLTRANSFERASE DOMAIN-CONTAINING PROTEIN"/>
    <property type="match status" value="1"/>
</dbReference>
<gene>
    <name evidence="3" type="ORF">SISNIDRAFT_484874</name>
</gene>
<dbReference type="Gene3D" id="3.40.50.150">
    <property type="entry name" value="Vaccinia Virus protein VP39"/>
    <property type="match status" value="1"/>
</dbReference>
<protein>
    <recommendedName>
        <fullName evidence="2">Methyltransferase domain-containing protein</fullName>
    </recommendedName>
</protein>
<keyword evidence="1" id="KW-0812">Transmembrane</keyword>
<dbReference type="Pfam" id="PF11899">
    <property type="entry name" value="DUF3419"/>
    <property type="match status" value="1"/>
</dbReference>
<feature type="domain" description="Methyltransferase" evidence="2">
    <location>
        <begin position="135"/>
        <end position="197"/>
    </location>
</feature>
<keyword evidence="1" id="KW-1133">Transmembrane helix</keyword>
<name>A0A164V812_9AGAM</name>
<organism evidence="3 4">
    <name type="scientific">Sistotremastrum niveocremeum HHB9708</name>
    <dbReference type="NCBI Taxonomy" id="1314777"/>
    <lineage>
        <taxon>Eukaryota</taxon>
        <taxon>Fungi</taxon>
        <taxon>Dikarya</taxon>
        <taxon>Basidiomycota</taxon>
        <taxon>Agaricomycotina</taxon>
        <taxon>Agaricomycetes</taxon>
        <taxon>Sistotremastrales</taxon>
        <taxon>Sistotremastraceae</taxon>
        <taxon>Sertulicium</taxon>
        <taxon>Sertulicium niveocremeum</taxon>
    </lineage>
</organism>
<dbReference type="STRING" id="1314777.A0A164V812"/>
<dbReference type="CDD" id="cd02440">
    <property type="entry name" value="AdoMet_MTases"/>
    <property type="match status" value="1"/>
</dbReference>
<evidence type="ECO:0000259" key="2">
    <source>
        <dbReference type="Pfam" id="PF13649"/>
    </source>
</evidence>
<dbReference type="InterPro" id="IPR029063">
    <property type="entry name" value="SAM-dependent_MTases_sf"/>
</dbReference>
<evidence type="ECO:0000256" key="1">
    <source>
        <dbReference type="SAM" id="Phobius"/>
    </source>
</evidence>
<sequence length="772" mass="88121">MAISDHRLKLLLLSLAGLSLYFRPTISAIITSRLTGSAALTFWIVSATIAFILCRLALVEFQPQIKFIWHCFLRPIGQNGQRERLEKASFYEGQADVYDATRSGLLRGRNTMLALSASHLRHIRKNKDAGKLIWVDIGGGTGHNLELMDKYYPISSFDHVYLVDLCEPLLQVARQRVAKRGWKNVTVLCQDATNFTLPIWSGSHPVRGCLGFVTLSYSLSMIPGFYTLLDRIDYLLHPDVGLLGVVDFYTSGRQLSLHEKAIGGSSKECGWLSRWFWQIWFDFDHVSLSPHRRDYLEYKFGTIKSYNGRNRFIVPFIVRIPYYIWLGRSRAQDVSRLSHTFQEDLPIGTVIKSDATETSQPSAPGLETAIEISPPLSSFHYQVQHFWRMPYYESPAHKQFRTFIYSFTWEDPVEDMMRLNISADDSLFVITSAGDNALHYAIGAQPKRIHCVDMNPCQGHLLELKLAAIQTLEFDDFFALFGEGRHPDFRALLDKKIAPLLSSSAYQFWRINEKAFSSSFYLRGYSGWALRMAKWAFWIAGVSDDVAALCRAASIDEQQRIWDQKLRPVIMNPVVVALLKNPIFCWNALGVPLNQRQIFLQEGTAYDFIRETLDPIPSHSLLSKGAYFYLLALLGHYERNSCPDYLTHQGYLKLRENDGEAARAFRLHTEPIVDVLHGLQSSSLTRAIIMDHLDWFGPGTPEVDVEISELFRVLEPGGIVLWRSAAKHPWYNKNFIEAGFSVSLINMRTSANKAIDRVNMYASCWKAEKPRL</sequence>
<dbReference type="Pfam" id="PF13649">
    <property type="entry name" value="Methyltransf_25"/>
    <property type="match status" value="1"/>
</dbReference>
<dbReference type="OrthoDB" id="10253390at2759"/>
<dbReference type="Proteomes" id="UP000076722">
    <property type="component" value="Unassembled WGS sequence"/>
</dbReference>
<evidence type="ECO:0000313" key="4">
    <source>
        <dbReference type="Proteomes" id="UP000076722"/>
    </source>
</evidence>
<dbReference type="InterPro" id="IPR021829">
    <property type="entry name" value="DUF3419"/>
</dbReference>
<dbReference type="EMBL" id="KV419405">
    <property type="protein sequence ID" value="KZS93906.1"/>
    <property type="molecule type" value="Genomic_DNA"/>
</dbReference>
<accession>A0A164V812</accession>